<dbReference type="SUPFAM" id="SSF52833">
    <property type="entry name" value="Thioredoxin-like"/>
    <property type="match status" value="1"/>
</dbReference>
<evidence type="ECO:0000259" key="5">
    <source>
        <dbReference type="Pfam" id="PF02114"/>
    </source>
</evidence>
<evidence type="ECO:0000313" key="7">
    <source>
        <dbReference type="Proteomes" id="UP001634394"/>
    </source>
</evidence>
<dbReference type="Gene3D" id="1.10.168.10">
    <property type="entry name" value="Phosducin, domain 2"/>
    <property type="match status" value="1"/>
</dbReference>
<dbReference type="EMBL" id="JBJQND010000005">
    <property type="protein sequence ID" value="KAL3875736.1"/>
    <property type="molecule type" value="Genomic_DNA"/>
</dbReference>
<evidence type="ECO:0000313" key="6">
    <source>
        <dbReference type="EMBL" id="KAL3875736.1"/>
    </source>
</evidence>
<evidence type="ECO:0000256" key="1">
    <source>
        <dbReference type="ARBA" id="ARBA00009686"/>
    </source>
</evidence>
<proteinExistence type="inferred from homology"/>
<gene>
    <name evidence="6" type="ORF">ACJMK2_033657</name>
</gene>
<evidence type="ECO:0000256" key="2">
    <source>
        <dbReference type="ARBA" id="ARBA00022553"/>
    </source>
</evidence>
<feature type="domain" description="Phosducin" evidence="5">
    <location>
        <begin position="48"/>
        <end position="273"/>
    </location>
</feature>
<keyword evidence="7" id="KW-1185">Reference proteome</keyword>
<evidence type="ECO:0000256" key="3">
    <source>
        <dbReference type="SAM" id="Coils"/>
    </source>
</evidence>
<dbReference type="Gene3D" id="3.40.30.10">
    <property type="entry name" value="Glutaredoxin"/>
    <property type="match status" value="1"/>
</dbReference>
<keyword evidence="2" id="KW-0597">Phosphoprotein</keyword>
<dbReference type="InterPro" id="IPR024253">
    <property type="entry name" value="Phosducin_thioredoxin-like_dom"/>
</dbReference>
<dbReference type="PRINTS" id="PR00677">
    <property type="entry name" value="PHOSDUCIN"/>
</dbReference>
<evidence type="ECO:0000256" key="4">
    <source>
        <dbReference type="SAM" id="MobiDB-lite"/>
    </source>
</evidence>
<dbReference type="Pfam" id="PF02114">
    <property type="entry name" value="Phosducin"/>
    <property type="match status" value="1"/>
</dbReference>
<protein>
    <recommendedName>
        <fullName evidence="5">Phosducin domain-containing protein</fullName>
    </recommendedName>
</protein>
<accession>A0ABD3WP12</accession>
<dbReference type="PANTHER" id="PTHR46052">
    <property type="entry name" value="PHOSDUCIN-LIKE PROTEIN"/>
    <property type="match status" value="1"/>
</dbReference>
<dbReference type="InterPro" id="IPR023196">
    <property type="entry name" value="Phosducin_N_dom_sf"/>
</dbReference>
<feature type="coiled-coil region" evidence="3">
    <location>
        <begin position="73"/>
        <end position="136"/>
    </location>
</feature>
<keyword evidence="3" id="KW-0175">Coiled coil</keyword>
<comment type="similarity">
    <text evidence="1">Belongs to the phosducin family.</text>
</comment>
<reference evidence="6 7" key="1">
    <citation type="submission" date="2024-11" db="EMBL/GenBank/DDBJ databases">
        <title>Chromosome-level genome assembly of the freshwater bivalve Anodonta woodiana.</title>
        <authorList>
            <person name="Chen X."/>
        </authorList>
    </citation>
    <scope>NUCLEOTIDE SEQUENCE [LARGE SCALE GENOMIC DNA]</scope>
    <source>
        <strain evidence="6">MN2024</strain>
        <tissue evidence="6">Gills</tissue>
    </source>
</reference>
<dbReference type="InterPro" id="IPR001200">
    <property type="entry name" value="Phosducin"/>
</dbReference>
<dbReference type="Proteomes" id="UP001634394">
    <property type="component" value="Unassembled WGS sequence"/>
</dbReference>
<dbReference type="CDD" id="cd02987">
    <property type="entry name" value="Phd_like_Phd"/>
    <property type="match status" value="1"/>
</dbReference>
<organism evidence="6 7">
    <name type="scientific">Sinanodonta woodiana</name>
    <name type="common">Chinese pond mussel</name>
    <name type="synonym">Anodonta woodiana</name>
    <dbReference type="NCBI Taxonomy" id="1069815"/>
    <lineage>
        <taxon>Eukaryota</taxon>
        <taxon>Metazoa</taxon>
        <taxon>Spiralia</taxon>
        <taxon>Lophotrochozoa</taxon>
        <taxon>Mollusca</taxon>
        <taxon>Bivalvia</taxon>
        <taxon>Autobranchia</taxon>
        <taxon>Heteroconchia</taxon>
        <taxon>Palaeoheterodonta</taxon>
        <taxon>Unionida</taxon>
        <taxon>Unionoidea</taxon>
        <taxon>Unionidae</taxon>
        <taxon>Unioninae</taxon>
        <taxon>Sinanodonta</taxon>
    </lineage>
</organism>
<dbReference type="PANTHER" id="PTHR46052:SF1">
    <property type="entry name" value="PHOSDUCIN-LIKE PROTEIN"/>
    <property type="match status" value="1"/>
</dbReference>
<sequence length="302" mass="34746">MALSLDDKLLGEKTHYYCSSSEDEGDDVKDEMGKLQNEGNKTPSMIHEAELKEYEGHCTNTGPKGVINDWREYKRLETEKRVEQEKERQALAKKLQITCRSHLDDDKEREKDEAFLKKIEKDIDEFEDEFLKEYRQKRIEEMRRALENVPKFGNVIALTKDDFVDSIDKEKPQVTVIIHVYEDKVKACEAMNGCLICLAQEYSTTKFCKIKATEAKLSLKFSTKGVPALLIYKQGELIGNFIRLSDEFGDEFIATDVESFLQEHGFLPANDIMNTVIRDKTTSEIRGVIPQDEDSGSEFESD</sequence>
<dbReference type="AlphaFoldDB" id="A0ABD3WP12"/>
<dbReference type="InterPro" id="IPR051499">
    <property type="entry name" value="Phosducin-like_reg"/>
</dbReference>
<feature type="region of interest" description="Disordered" evidence="4">
    <location>
        <begin position="16"/>
        <end position="43"/>
    </location>
</feature>
<comment type="caution">
    <text evidence="6">The sequence shown here is derived from an EMBL/GenBank/DDBJ whole genome shotgun (WGS) entry which is preliminary data.</text>
</comment>
<name>A0ABD3WP12_SINWO</name>
<dbReference type="InterPro" id="IPR036249">
    <property type="entry name" value="Thioredoxin-like_sf"/>
</dbReference>